<evidence type="ECO:0000256" key="1">
    <source>
        <dbReference type="ARBA" id="ARBA00011073"/>
    </source>
</evidence>
<evidence type="ECO:0000259" key="8">
    <source>
        <dbReference type="Pfam" id="PF00082"/>
    </source>
</evidence>
<dbReference type="InterPro" id="IPR010259">
    <property type="entry name" value="S8pro/Inhibitor_I9"/>
</dbReference>
<reference evidence="11 12" key="1">
    <citation type="submission" date="2021-07" db="EMBL/GenBank/DDBJ databases">
        <title>The Aristolochia fimbriata genome: insights into angiosperm evolution, floral development and chemical biosynthesis.</title>
        <authorList>
            <person name="Jiao Y."/>
        </authorList>
    </citation>
    <scope>NUCLEOTIDE SEQUENCE [LARGE SCALE GENOMIC DNA]</scope>
    <source>
        <strain evidence="11">IBCAS-2021</strain>
        <tissue evidence="11">Leaf</tissue>
    </source>
</reference>
<keyword evidence="5 7" id="KW-0720">Serine protease</keyword>
<accession>A0AAV7FAR4</accession>
<dbReference type="InterPro" id="IPR041469">
    <property type="entry name" value="Subtilisin-like_FN3"/>
</dbReference>
<feature type="active site" description="Charge relay system" evidence="6 7">
    <location>
        <position position="487"/>
    </location>
</feature>
<dbReference type="Gene3D" id="3.40.50.200">
    <property type="entry name" value="Peptidase S8/S53 domain"/>
    <property type="match status" value="1"/>
</dbReference>
<dbReference type="InterPro" id="IPR045051">
    <property type="entry name" value="SBT"/>
</dbReference>
<proteinExistence type="inferred from homology"/>
<dbReference type="InterPro" id="IPR036852">
    <property type="entry name" value="Peptidase_S8/S53_dom_sf"/>
</dbReference>
<protein>
    <submittedName>
        <fullName evidence="11">Uncharacterized protein</fullName>
    </submittedName>
</protein>
<evidence type="ECO:0000313" key="11">
    <source>
        <dbReference type="EMBL" id="KAG9456872.1"/>
    </source>
</evidence>
<evidence type="ECO:0000256" key="7">
    <source>
        <dbReference type="PROSITE-ProRule" id="PRU01240"/>
    </source>
</evidence>
<dbReference type="InterPro" id="IPR037045">
    <property type="entry name" value="S8pro/Inhibitor_I9_sf"/>
</dbReference>
<keyword evidence="12" id="KW-1185">Reference proteome</keyword>
<keyword evidence="3" id="KW-0732">Signal</keyword>
<dbReference type="PRINTS" id="PR00723">
    <property type="entry name" value="SUBTILISIN"/>
</dbReference>
<sequence length="698" mass="74381">MGAKPQSELLAVNQHTAVLQQVLQTSLVQDSLVYSYGKSFNGFAATLTEEESKRIAGLDGVTSVFPNGMYKLHTTRSWDFLNFTKSIKRVPGVESNIVVGVFDTGAWPESKSFNDQGLGPPPQKWRGACVTKNFTCNNKIIGARVYPDTLTDSARDENGHGSHTASTIAGRSVHGVSLYGLAKGDARGGVPLAKIAVYKVCSSLGCSFKDILAAFDDAIADGVDLISLSLGPDSAATHFFEDPIAIGSFHAMARGILISNSAGNTGPSWRSTASVAPWILTVAATSIDRRFISKLALGNGKTLVGNAINTFPSHGTMLPLTSGANARVSNCSSGAGWTCSSGCLDPKLVKGHILFCQEGQDAYGTPVLQAGAIGFVTQSRILDVAFAYPLPATTLGPYQMVDVDYYINMTRNPRGRIFHSEAVLDKKAPTVASFSSRGPNPITPEIIKPDISAPGVEIFAAWSPDGHISGSPADKRSVNYHITSGTSMACPHATAAAAYVKSFHPDWSPTAIKSALMTTATPISRKRNMEGEFAYGSGNINPVKAANPGLVFDASTEDYIQMLCNIGYTSKQVMIISGDSSSCSGKPKGSVNDLNYPSVAYKVKPNTTTFSATFSRTVTNVGDAKSVYTSRIRPRKAGDTIQVRTVPRVLQFTELNEKKEFKVVIAGSNPENGSSRSFSIEWSDGKHLVRIPAVVYDL</sequence>
<dbReference type="GO" id="GO:0004252">
    <property type="term" value="F:serine-type endopeptidase activity"/>
    <property type="evidence" value="ECO:0007669"/>
    <property type="project" value="UniProtKB-UniRule"/>
</dbReference>
<dbReference type="SUPFAM" id="SSF52743">
    <property type="entry name" value="Subtilisin-like"/>
    <property type="match status" value="1"/>
</dbReference>
<evidence type="ECO:0000256" key="3">
    <source>
        <dbReference type="ARBA" id="ARBA00022729"/>
    </source>
</evidence>
<evidence type="ECO:0000256" key="6">
    <source>
        <dbReference type="PIRSR" id="PIRSR615500-1"/>
    </source>
</evidence>
<dbReference type="InterPro" id="IPR034197">
    <property type="entry name" value="Peptidases_S8_3"/>
</dbReference>
<dbReference type="Proteomes" id="UP000825729">
    <property type="component" value="Unassembled WGS sequence"/>
</dbReference>
<dbReference type="InterPro" id="IPR023828">
    <property type="entry name" value="Peptidase_S8_Ser-AS"/>
</dbReference>
<dbReference type="PROSITE" id="PS00138">
    <property type="entry name" value="SUBTILASE_SER"/>
    <property type="match status" value="1"/>
</dbReference>
<dbReference type="GO" id="GO:0006508">
    <property type="term" value="P:proteolysis"/>
    <property type="evidence" value="ECO:0007669"/>
    <property type="project" value="UniProtKB-KW"/>
</dbReference>
<feature type="active site" description="Charge relay system" evidence="6 7">
    <location>
        <position position="160"/>
    </location>
</feature>
<feature type="domain" description="Subtilisin-like protease fibronectin type-III" evidence="10">
    <location>
        <begin position="593"/>
        <end position="695"/>
    </location>
</feature>
<dbReference type="Pfam" id="PF00082">
    <property type="entry name" value="Peptidase_S8"/>
    <property type="match status" value="1"/>
</dbReference>
<dbReference type="Gene3D" id="2.60.40.2310">
    <property type="match status" value="1"/>
</dbReference>
<dbReference type="CDD" id="cd02120">
    <property type="entry name" value="PA_subtilisin_like"/>
    <property type="match status" value="1"/>
</dbReference>
<comment type="similarity">
    <text evidence="1 7">Belongs to the peptidase S8 family.</text>
</comment>
<dbReference type="Pfam" id="PF17766">
    <property type="entry name" value="fn3_6"/>
    <property type="match status" value="1"/>
</dbReference>
<keyword evidence="4 7" id="KW-0378">Hydrolase</keyword>
<gene>
    <name evidence="11" type="ORF">H6P81_001380</name>
</gene>
<dbReference type="PANTHER" id="PTHR10795">
    <property type="entry name" value="PROPROTEIN CONVERTASE SUBTILISIN/KEXIN"/>
    <property type="match status" value="1"/>
</dbReference>
<dbReference type="CDD" id="cd04852">
    <property type="entry name" value="Peptidases_S8_3"/>
    <property type="match status" value="1"/>
</dbReference>
<feature type="domain" description="Inhibitor I9" evidence="9">
    <location>
        <begin position="11"/>
        <end position="73"/>
    </location>
</feature>
<dbReference type="Pfam" id="PF05922">
    <property type="entry name" value="Inhibitor_I9"/>
    <property type="match status" value="1"/>
</dbReference>
<evidence type="ECO:0000256" key="2">
    <source>
        <dbReference type="ARBA" id="ARBA00022670"/>
    </source>
</evidence>
<organism evidence="11 12">
    <name type="scientific">Aristolochia fimbriata</name>
    <name type="common">White veined hardy Dutchman's pipe vine</name>
    <dbReference type="NCBI Taxonomy" id="158543"/>
    <lineage>
        <taxon>Eukaryota</taxon>
        <taxon>Viridiplantae</taxon>
        <taxon>Streptophyta</taxon>
        <taxon>Embryophyta</taxon>
        <taxon>Tracheophyta</taxon>
        <taxon>Spermatophyta</taxon>
        <taxon>Magnoliopsida</taxon>
        <taxon>Magnoliidae</taxon>
        <taxon>Piperales</taxon>
        <taxon>Aristolochiaceae</taxon>
        <taxon>Aristolochia</taxon>
    </lineage>
</organism>
<evidence type="ECO:0000256" key="5">
    <source>
        <dbReference type="ARBA" id="ARBA00022825"/>
    </source>
</evidence>
<dbReference type="Gene3D" id="3.50.30.30">
    <property type="match status" value="1"/>
</dbReference>
<dbReference type="AlphaFoldDB" id="A0AAV7FAR4"/>
<dbReference type="EMBL" id="JAINDJ010000002">
    <property type="protein sequence ID" value="KAG9456872.1"/>
    <property type="molecule type" value="Genomic_DNA"/>
</dbReference>
<evidence type="ECO:0000259" key="9">
    <source>
        <dbReference type="Pfam" id="PF05922"/>
    </source>
</evidence>
<dbReference type="InterPro" id="IPR015500">
    <property type="entry name" value="Peptidase_S8_subtilisin-rel"/>
</dbReference>
<evidence type="ECO:0000259" key="10">
    <source>
        <dbReference type="Pfam" id="PF17766"/>
    </source>
</evidence>
<evidence type="ECO:0000256" key="4">
    <source>
        <dbReference type="ARBA" id="ARBA00022801"/>
    </source>
</evidence>
<dbReference type="Gene3D" id="3.30.70.80">
    <property type="entry name" value="Peptidase S8 propeptide/proteinase inhibitor I9"/>
    <property type="match status" value="1"/>
</dbReference>
<comment type="caution">
    <text evidence="11">The sequence shown here is derived from an EMBL/GenBank/DDBJ whole genome shotgun (WGS) entry which is preliminary data.</text>
</comment>
<dbReference type="PROSITE" id="PS51892">
    <property type="entry name" value="SUBTILASE"/>
    <property type="match status" value="1"/>
</dbReference>
<dbReference type="InterPro" id="IPR000209">
    <property type="entry name" value="Peptidase_S8/S53_dom"/>
</dbReference>
<feature type="domain" description="Peptidase S8/S53" evidence="8">
    <location>
        <begin position="95"/>
        <end position="525"/>
    </location>
</feature>
<evidence type="ECO:0000313" key="12">
    <source>
        <dbReference type="Proteomes" id="UP000825729"/>
    </source>
</evidence>
<name>A0AAV7FAR4_ARIFI</name>
<feature type="active site" description="Charge relay system" evidence="6 7">
    <location>
        <position position="103"/>
    </location>
</feature>
<keyword evidence="2 7" id="KW-0645">Protease</keyword>